<name>A0A7D7QRK3_9NOSO</name>
<dbReference type="InterPro" id="IPR048028">
    <property type="entry name" value="Psb34-like"/>
</dbReference>
<evidence type="ECO:0000313" key="2">
    <source>
        <dbReference type="EMBL" id="QMS92085.1"/>
    </source>
</evidence>
<sequence>MSTQDDSQDSIPQYDAHIIPAESVARQHREGKNFGHTSHEEADGTLSEATEGYTVDKEGLLNNYPIEPEMYVNVPGDRQEQAAQEKAEYAHQLQELSEDEDGKLTTEHDWRHKGPGLI</sequence>
<dbReference type="AlphaFoldDB" id="A0A7D7QRK3"/>
<feature type="compositionally biased region" description="Basic and acidic residues" evidence="1">
    <location>
        <begin position="102"/>
        <end position="112"/>
    </location>
</feature>
<feature type="region of interest" description="Disordered" evidence="1">
    <location>
        <begin position="23"/>
        <end position="54"/>
    </location>
</feature>
<organism evidence="2 3">
    <name type="scientific">Nostoc edaphicum CCNP1411</name>
    <dbReference type="NCBI Taxonomy" id="1472755"/>
    <lineage>
        <taxon>Bacteria</taxon>
        <taxon>Bacillati</taxon>
        <taxon>Cyanobacteriota</taxon>
        <taxon>Cyanophyceae</taxon>
        <taxon>Nostocales</taxon>
        <taxon>Nostocaceae</taxon>
        <taxon>Nostoc</taxon>
    </lineage>
</organism>
<dbReference type="Proteomes" id="UP000514713">
    <property type="component" value="Chromosome"/>
</dbReference>
<evidence type="ECO:0000256" key="1">
    <source>
        <dbReference type="SAM" id="MobiDB-lite"/>
    </source>
</evidence>
<dbReference type="EMBL" id="CP054698">
    <property type="protein sequence ID" value="QMS92085.1"/>
    <property type="molecule type" value="Genomic_DNA"/>
</dbReference>
<accession>A0A7D7QRK3</accession>
<dbReference type="RefSeq" id="WP_181929613.1">
    <property type="nucleotide sequence ID" value="NZ_CP054698.1"/>
</dbReference>
<proteinExistence type="predicted"/>
<feature type="compositionally biased region" description="Basic and acidic residues" evidence="1">
    <location>
        <begin position="25"/>
        <end position="42"/>
    </location>
</feature>
<gene>
    <name evidence="2" type="ORF">HUN01_32440</name>
</gene>
<evidence type="ECO:0000313" key="3">
    <source>
        <dbReference type="Proteomes" id="UP000514713"/>
    </source>
</evidence>
<protein>
    <submittedName>
        <fullName evidence="2">Uncharacterized protein</fullName>
    </submittedName>
</protein>
<reference evidence="3" key="1">
    <citation type="submission" date="2020-06" db="EMBL/GenBank/DDBJ databases">
        <title>Nostoc edaphicum CCNP1411 genome.</title>
        <authorList>
            <person name="Fidor A."/>
            <person name="Grabski M."/>
            <person name="Gawor J."/>
            <person name="Gromadka R."/>
            <person name="Wegrzyn G."/>
            <person name="Mazur-Marzec H."/>
        </authorList>
    </citation>
    <scope>NUCLEOTIDE SEQUENCE [LARGE SCALE GENOMIC DNA]</scope>
    <source>
        <strain evidence="3">CCNP1411</strain>
    </source>
</reference>
<keyword evidence="3" id="KW-1185">Reference proteome</keyword>
<feature type="region of interest" description="Disordered" evidence="1">
    <location>
        <begin position="76"/>
        <end position="118"/>
    </location>
</feature>
<dbReference type="KEGG" id="ned:HUN01_32440"/>
<feature type="compositionally biased region" description="Basic and acidic residues" evidence="1">
    <location>
        <begin position="77"/>
        <end position="89"/>
    </location>
</feature>
<dbReference type="Pfam" id="PF26394">
    <property type="entry name" value="Psb34"/>
    <property type="match status" value="1"/>
</dbReference>